<dbReference type="Proteomes" id="UP000479000">
    <property type="component" value="Unassembled WGS sequence"/>
</dbReference>
<evidence type="ECO:0000256" key="1">
    <source>
        <dbReference type="ARBA" id="ARBA00023033"/>
    </source>
</evidence>
<keyword evidence="2" id="KW-1133">Transmembrane helix</keyword>
<dbReference type="GO" id="GO:0004497">
    <property type="term" value="F:monooxygenase activity"/>
    <property type="evidence" value="ECO:0007669"/>
    <property type="project" value="UniProtKB-KW"/>
</dbReference>
<dbReference type="GO" id="GO:0005506">
    <property type="term" value="F:iron ion binding"/>
    <property type="evidence" value="ECO:0007669"/>
    <property type="project" value="InterPro"/>
</dbReference>
<proteinExistence type="predicted"/>
<dbReference type="InterPro" id="IPR036396">
    <property type="entry name" value="Cyt_P450_sf"/>
</dbReference>
<dbReference type="EMBL" id="CADCXU010033966">
    <property type="protein sequence ID" value="CAB0019483.1"/>
    <property type="molecule type" value="Genomic_DNA"/>
</dbReference>
<evidence type="ECO:0000313" key="4">
    <source>
        <dbReference type="Proteomes" id="UP000479000"/>
    </source>
</evidence>
<accession>A0A6H5HRG0</accession>
<evidence type="ECO:0000313" key="3">
    <source>
        <dbReference type="EMBL" id="CAB0019483.1"/>
    </source>
</evidence>
<keyword evidence="1" id="KW-0503">Monooxygenase</keyword>
<dbReference type="SUPFAM" id="SSF48264">
    <property type="entry name" value="Cytochrome P450"/>
    <property type="match status" value="1"/>
</dbReference>
<keyword evidence="1" id="KW-0560">Oxidoreductase</keyword>
<keyword evidence="2" id="KW-0472">Membrane</keyword>
<keyword evidence="2" id="KW-0812">Transmembrane</keyword>
<keyword evidence="4" id="KW-1185">Reference proteome</keyword>
<feature type="transmembrane region" description="Helical" evidence="2">
    <location>
        <begin position="86"/>
        <end position="105"/>
    </location>
</feature>
<protein>
    <submittedName>
        <fullName evidence="3">Uncharacterized protein</fullName>
    </submittedName>
</protein>
<organism evidence="3 4">
    <name type="scientific">Nesidiocoris tenuis</name>
    <dbReference type="NCBI Taxonomy" id="355587"/>
    <lineage>
        <taxon>Eukaryota</taxon>
        <taxon>Metazoa</taxon>
        <taxon>Ecdysozoa</taxon>
        <taxon>Arthropoda</taxon>
        <taxon>Hexapoda</taxon>
        <taxon>Insecta</taxon>
        <taxon>Pterygota</taxon>
        <taxon>Neoptera</taxon>
        <taxon>Paraneoptera</taxon>
        <taxon>Hemiptera</taxon>
        <taxon>Heteroptera</taxon>
        <taxon>Panheteroptera</taxon>
        <taxon>Cimicomorpha</taxon>
        <taxon>Miridae</taxon>
        <taxon>Dicyphina</taxon>
        <taxon>Nesidiocoris</taxon>
    </lineage>
</organism>
<dbReference type="GO" id="GO:0016705">
    <property type="term" value="F:oxidoreductase activity, acting on paired donors, with incorporation or reduction of molecular oxygen"/>
    <property type="evidence" value="ECO:0007669"/>
    <property type="project" value="InterPro"/>
</dbReference>
<dbReference type="Gene3D" id="1.10.630.10">
    <property type="entry name" value="Cytochrome P450"/>
    <property type="match status" value="1"/>
</dbReference>
<evidence type="ECO:0000256" key="2">
    <source>
        <dbReference type="SAM" id="Phobius"/>
    </source>
</evidence>
<name>A0A6H5HRG0_9HEMI</name>
<reference evidence="3 4" key="1">
    <citation type="submission" date="2020-02" db="EMBL/GenBank/DDBJ databases">
        <authorList>
            <person name="Ferguson B K."/>
        </authorList>
    </citation>
    <scope>NUCLEOTIDE SEQUENCE [LARGE SCALE GENOMIC DNA]</scope>
</reference>
<dbReference type="GO" id="GO:0020037">
    <property type="term" value="F:heme binding"/>
    <property type="evidence" value="ECO:0007669"/>
    <property type="project" value="InterPro"/>
</dbReference>
<gene>
    <name evidence="3" type="ORF">NTEN_LOCUS23195</name>
</gene>
<dbReference type="AlphaFoldDB" id="A0A6H5HRG0"/>
<sequence>MKFLPIPATGPLYIRALEININKLAMANARLQSTTTLETVTNLVSCEPVEMGINRSESRPGAQAYQQIRIVPARQFDAHRNSVPVIWIHGLVSLLVASLMILGILKIPSLRAIYLTNKLPGPRCWPIVGYLITYYSVFSKDPGGLITLVGRQLEEYGGFFSSWTFGSPSCITCDPDVIKVIRKRRADFERAALSSTREEKDADGEDERSE</sequence>